<dbReference type="InterPro" id="IPR000659">
    <property type="entry name" value="Pyridox_Oxase"/>
</dbReference>
<comment type="similarity">
    <text evidence="1 5">Belongs to the pyridoxamine 5'-phosphate oxidase family.</text>
</comment>
<comment type="pathway">
    <text evidence="5">Cofactor metabolism; pyridoxal 5'-phosphate salvage; pyridoxal 5'-phosphate from pyridoxine 5'-phosphate: step 1/1.</text>
</comment>
<dbReference type="NCBIfam" id="TIGR00558">
    <property type="entry name" value="pdxH"/>
    <property type="match status" value="1"/>
</dbReference>
<evidence type="ECO:0000256" key="6">
    <source>
        <dbReference type="PIRSR" id="PIRSR000190-1"/>
    </source>
</evidence>
<dbReference type="PROSITE" id="PS01064">
    <property type="entry name" value="PYRIDOX_OXIDASE"/>
    <property type="match status" value="1"/>
</dbReference>
<feature type="binding site" evidence="5 7">
    <location>
        <position position="104"/>
    </location>
    <ligand>
        <name>FMN</name>
        <dbReference type="ChEBI" id="CHEBI:58210"/>
    </ligand>
</feature>
<evidence type="ECO:0000259" key="8">
    <source>
        <dbReference type="Pfam" id="PF01243"/>
    </source>
</evidence>
<dbReference type="EC" id="1.4.3.5" evidence="5"/>
<organism evidence="10 11">
    <name type="scientific">Aliidiomarina halalkaliphila</name>
    <dbReference type="NCBI Taxonomy" id="2593535"/>
    <lineage>
        <taxon>Bacteria</taxon>
        <taxon>Pseudomonadati</taxon>
        <taxon>Pseudomonadota</taxon>
        <taxon>Gammaproteobacteria</taxon>
        <taxon>Alteromonadales</taxon>
        <taxon>Idiomarinaceae</taxon>
        <taxon>Aliidiomarina</taxon>
    </lineage>
</organism>
<feature type="binding site" evidence="5 7">
    <location>
        <begin position="75"/>
        <end position="76"/>
    </location>
    <ligand>
        <name>FMN</name>
        <dbReference type="ChEBI" id="CHEBI:58210"/>
    </ligand>
</feature>
<feature type="binding site" evidence="5 6">
    <location>
        <position position="65"/>
    </location>
    <ligand>
        <name>substrate</name>
    </ligand>
</feature>
<feature type="binding site" evidence="5 6">
    <location>
        <position position="122"/>
    </location>
    <ligand>
        <name>substrate</name>
    </ligand>
</feature>
<dbReference type="EMBL" id="VJWL01000004">
    <property type="protein sequence ID" value="TRW48042.1"/>
    <property type="molecule type" value="Genomic_DNA"/>
</dbReference>
<dbReference type="UniPathway" id="UPA01068">
    <property type="reaction ID" value="UER00304"/>
</dbReference>
<dbReference type="HAMAP" id="MF_01629">
    <property type="entry name" value="PdxH"/>
    <property type="match status" value="1"/>
</dbReference>
<accession>A0A552WYZ1</accession>
<feature type="domain" description="Pyridoxine 5'-phosphate oxidase dimerisation C-terminal" evidence="9">
    <location>
        <begin position="172"/>
        <end position="212"/>
    </location>
</feature>
<dbReference type="InterPro" id="IPR019576">
    <property type="entry name" value="Pyridoxamine_oxidase_dimer_C"/>
</dbReference>
<dbReference type="Pfam" id="PF01243">
    <property type="entry name" value="PNPOx_N"/>
    <property type="match status" value="1"/>
</dbReference>
<dbReference type="PIRSF" id="PIRSF000190">
    <property type="entry name" value="Pyd_amn-ph_oxd"/>
    <property type="match status" value="1"/>
</dbReference>
<feature type="binding site" evidence="5 6">
    <location>
        <position position="126"/>
    </location>
    <ligand>
        <name>substrate</name>
    </ligand>
</feature>
<keyword evidence="4 5" id="KW-0560">Oxidoreductase</keyword>
<protein>
    <recommendedName>
        <fullName evidence="5">Pyridoxine/pyridoxamine 5'-phosphate oxidase</fullName>
        <ecNumber evidence="5">1.4.3.5</ecNumber>
    </recommendedName>
    <alternativeName>
        <fullName evidence="5">PNP/PMP oxidase</fullName>
        <shortName evidence="5">PNPOx</shortName>
    </alternativeName>
    <alternativeName>
        <fullName evidence="5">Pyridoxal 5'-phosphate synthase</fullName>
    </alternativeName>
</protein>
<dbReference type="OrthoDB" id="9780392at2"/>
<comment type="catalytic activity">
    <reaction evidence="5">
        <text>pyridoxine 5'-phosphate + O2 = pyridoxal 5'-phosphate + H2O2</text>
        <dbReference type="Rhea" id="RHEA:15149"/>
        <dbReference type="ChEBI" id="CHEBI:15379"/>
        <dbReference type="ChEBI" id="CHEBI:16240"/>
        <dbReference type="ChEBI" id="CHEBI:58589"/>
        <dbReference type="ChEBI" id="CHEBI:597326"/>
        <dbReference type="EC" id="1.4.3.5"/>
    </reaction>
</comment>
<feature type="binding site" evidence="5 7">
    <location>
        <position position="195"/>
    </location>
    <ligand>
        <name>FMN</name>
        <dbReference type="ChEBI" id="CHEBI:58210"/>
    </ligand>
</feature>
<dbReference type="InterPro" id="IPR012349">
    <property type="entry name" value="Split_barrel_FMN-bd"/>
</dbReference>
<feature type="binding site" evidence="5 7">
    <location>
        <position position="185"/>
    </location>
    <ligand>
        <name>FMN</name>
        <dbReference type="ChEBI" id="CHEBI:58210"/>
    </ligand>
</feature>
<feature type="domain" description="Pyridoxamine 5'-phosphate oxidase N-terminal" evidence="8">
    <location>
        <begin position="42"/>
        <end position="158"/>
    </location>
</feature>
<evidence type="ECO:0000256" key="2">
    <source>
        <dbReference type="ARBA" id="ARBA00022630"/>
    </source>
</evidence>
<dbReference type="GO" id="GO:0008615">
    <property type="term" value="P:pyridoxine biosynthetic process"/>
    <property type="evidence" value="ECO:0007669"/>
    <property type="project" value="UniProtKB-UniRule"/>
</dbReference>
<feature type="binding site" evidence="6">
    <location>
        <begin position="7"/>
        <end position="10"/>
    </location>
    <ligand>
        <name>substrate</name>
    </ligand>
</feature>
<evidence type="ECO:0000259" key="9">
    <source>
        <dbReference type="Pfam" id="PF10590"/>
    </source>
</evidence>
<keyword evidence="5" id="KW-0664">Pyridoxine biosynthesis</keyword>
<dbReference type="Pfam" id="PF10590">
    <property type="entry name" value="PNP_phzG_C"/>
    <property type="match status" value="1"/>
</dbReference>
<dbReference type="NCBIfam" id="NF004231">
    <property type="entry name" value="PRK05679.1"/>
    <property type="match status" value="1"/>
</dbReference>
<proteinExistence type="inferred from homology"/>
<gene>
    <name evidence="5 10" type="primary">pdxH</name>
    <name evidence="10" type="ORF">FM042_10290</name>
</gene>
<dbReference type="InterPro" id="IPR019740">
    <property type="entry name" value="Pyridox_Oxase_CS"/>
</dbReference>
<comment type="caution">
    <text evidence="5">Lacks conserved residue(s) required for the propagation of feature annotation.</text>
</comment>
<dbReference type="SUPFAM" id="SSF50475">
    <property type="entry name" value="FMN-binding split barrel"/>
    <property type="match status" value="1"/>
</dbReference>
<evidence type="ECO:0000256" key="3">
    <source>
        <dbReference type="ARBA" id="ARBA00022643"/>
    </source>
</evidence>
<dbReference type="PANTHER" id="PTHR10851">
    <property type="entry name" value="PYRIDOXINE-5-PHOSPHATE OXIDASE"/>
    <property type="match status" value="1"/>
</dbReference>
<evidence type="ECO:0000256" key="1">
    <source>
        <dbReference type="ARBA" id="ARBA00007301"/>
    </source>
</evidence>
<evidence type="ECO:0000313" key="11">
    <source>
        <dbReference type="Proteomes" id="UP000320359"/>
    </source>
</evidence>
<comment type="catalytic activity">
    <reaction evidence="5">
        <text>pyridoxamine 5'-phosphate + O2 + H2O = pyridoxal 5'-phosphate + H2O2 + NH4(+)</text>
        <dbReference type="Rhea" id="RHEA:15817"/>
        <dbReference type="ChEBI" id="CHEBI:15377"/>
        <dbReference type="ChEBI" id="CHEBI:15379"/>
        <dbReference type="ChEBI" id="CHEBI:16240"/>
        <dbReference type="ChEBI" id="CHEBI:28938"/>
        <dbReference type="ChEBI" id="CHEBI:58451"/>
        <dbReference type="ChEBI" id="CHEBI:597326"/>
        <dbReference type="EC" id="1.4.3.5"/>
    </reaction>
</comment>
<name>A0A552WYZ1_9GAMM</name>
<sequence>MSLKNIRRDYSRRELNYNDLNPDPFTQFQQWFDETVQSEWSLDPTAMVLATCADNLPTQRVVLLKDASPDGFIFYTNYESQKGRQLQANPNCSMHFAWLPLERQITIVGQAHKLTDAENESYFQSRPRNSQIAAWASKQSESIVGRDALDARYREIEEKFAGQDPLPLPPFWGGFRIVPKEFEFWQGRSARLHDRFRYTRIDDQWKCERLQP</sequence>
<comment type="pathway">
    <text evidence="5">Cofactor metabolism; pyridoxal 5'-phosphate salvage; pyridoxal 5'-phosphate from pyridoxamine 5'-phosphate: step 1/1.</text>
</comment>
<feature type="binding site" evidence="5 7">
    <location>
        <position position="82"/>
    </location>
    <ligand>
        <name>FMN</name>
        <dbReference type="ChEBI" id="CHEBI:58210"/>
    </ligand>
</feature>
<evidence type="ECO:0000256" key="4">
    <source>
        <dbReference type="ARBA" id="ARBA00023002"/>
    </source>
</evidence>
<feature type="binding site" evidence="5 6">
    <location>
        <position position="130"/>
    </location>
    <ligand>
        <name>substrate</name>
    </ligand>
</feature>
<dbReference type="GO" id="GO:0004733">
    <property type="term" value="F:pyridoxamine phosphate oxidase activity"/>
    <property type="evidence" value="ECO:0007669"/>
    <property type="project" value="UniProtKB-UniRule"/>
</dbReference>
<comment type="function">
    <text evidence="5">Catalyzes the oxidation of either pyridoxine 5'-phosphate (PNP) or pyridoxamine 5'-phosphate (PMP) into pyridoxal 5'-phosphate (PLP).</text>
</comment>
<comment type="cofactor">
    <cofactor evidence="5 7">
        <name>FMN</name>
        <dbReference type="ChEBI" id="CHEBI:58210"/>
    </cofactor>
    <text evidence="5 7">Binds 1 FMN per subunit.</text>
</comment>
<comment type="subunit">
    <text evidence="5">Homodimer.</text>
</comment>
<dbReference type="Gene3D" id="2.30.110.10">
    <property type="entry name" value="Electron Transport, Fmn-binding Protein, Chain A"/>
    <property type="match status" value="1"/>
</dbReference>
<reference evidence="10 11" key="1">
    <citation type="submission" date="2019-07" db="EMBL/GenBank/DDBJ databases">
        <authorList>
            <person name="Yang M."/>
            <person name="Zhao D."/>
            <person name="Xiang H."/>
        </authorList>
    </citation>
    <scope>NUCLEOTIDE SEQUENCE [LARGE SCALE GENOMIC DNA]</scope>
    <source>
        <strain evidence="10 11">IM1326</strain>
    </source>
</reference>
<evidence type="ECO:0000313" key="10">
    <source>
        <dbReference type="EMBL" id="TRW48042.1"/>
    </source>
</evidence>
<feature type="binding site" evidence="5 6">
    <location>
        <begin position="191"/>
        <end position="193"/>
    </location>
    <ligand>
        <name>substrate</name>
    </ligand>
</feature>
<dbReference type="GO" id="GO:0010181">
    <property type="term" value="F:FMN binding"/>
    <property type="evidence" value="ECO:0007669"/>
    <property type="project" value="UniProtKB-UniRule"/>
</dbReference>
<keyword evidence="3 5" id="KW-0288">FMN</keyword>
<dbReference type="AlphaFoldDB" id="A0A552WYZ1"/>
<evidence type="ECO:0000256" key="7">
    <source>
        <dbReference type="PIRSR" id="PIRSR000190-2"/>
    </source>
</evidence>
<keyword evidence="2 5" id="KW-0285">Flavoprotein</keyword>
<evidence type="ECO:0000256" key="5">
    <source>
        <dbReference type="HAMAP-Rule" id="MF_01629"/>
    </source>
</evidence>
<comment type="caution">
    <text evidence="10">The sequence shown here is derived from an EMBL/GenBank/DDBJ whole genome shotgun (WGS) entry which is preliminary data.</text>
</comment>
<dbReference type="Proteomes" id="UP000320359">
    <property type="component" value="Unassembled WGS sequence"/>
</dbReference>
<dbReference type="PANTHER" id="PTHR10851:SF0">
    <property type="entry name" value="PYRIDOXINE-5'-PHOSPHATE OXIDASE"/>
    <property type="match status" value="1"/>
</dbReference>
<dbReference type="InterPro" id="IPR011576">
    <property type="entry name" value="Pyridox_Oxase_N"/>
</dbReference>
<dbReference type="RefSeq" id="WP_143236364.1">
    <property type="nucleotide sequence ID" value="NZ_VJWL01000004.1"/>
</dbReference>
<feature type="binding site" evidence="5 7">
    <location>
        <begin position="139"/>
        <end position="140"/>
    </location>
    <ligand>
        <name>FMN</name>
        <dbReference type="ChEBI" id="CHEBI:58210"/>
    </ligand>
</feature>
<keyword evidence="11" id="KW-1185">Reference proteome</keyword>
<feature type="binding site" evidence="5 7">
    <location>
        <begin position="60"/>
        <end position="65"/>
    </location>
    <ligand>
        <name>FMN</name>
        <dbReference type="ChEBI" id="CHEBI:58210"/>
    </ligand>
</feature>